<gene>
    <name evidence="2" type="ORF">C8J26_3577</name>
    <name evidence="3" type="ORF">SPHINGO391_290010</name>
</gene>
<feature type="region of interest" description="Disordered" evidence="1">
    <location>
        <begin position="1"/>
        <end position="66"/>
    </location>
</feature>
<evidence type="ECO:0000313" key="3">
    <source>
        <dbReference type="EMBL" id="VVS98809.1"/>
    </source>
</evidence>
<keyword evidence="4" id="KW-1185">Reference proteome</keyword>
<accession>A0A2T5GHB8</accession>
<name>A0A2T5GHB8_9SPHN</name>
<proteinExistence type="predicted"/>
<reference evidence="2 4" key="1">
    <citation type="submission" date="2018-04" db="EMBL/GenBank/DDBJ databases">
        <title>Genomic Encyclopedia of Type Strains, Phase III (KMG-III): the genomes of soil and plant-associated and newly described type strains.</title>
        <authorList>
            <person name="Whitman W."/>
        </authorList>
    </citation>
    <scope>NUCLEOTIDE SEQUENCE [LARGE SCALE GENOMIC DNA]</scope>
    <source>
        <strain evidence="2 4">MA101b</strain>
    </source>
</reference>
<dbReference type="Proteomes" id="UP000326857">
    <property type="component" value="Unassembled WGS sequence"/>
</dbReference>
<evidence type="ECO:0008006" key="6">
    <source>
        <dbReference type="Google" id="ProtNLM"/>
    </source>
</evidence>
<dbReference type="AlphaFoldDB" id="A0A2T5GHB8"/>
<reference evidence="3 5" key="2">
    <citation type="submission" date="2019-09" db="EMBL/GenBank/DDBJ databases">
        <authorList>
            <person name="Dittami M. S."/>
        </authorList>
    </citation>
    <scope>NUCLEOTIDE SEQUENCE [LARGE SCALE GENOMIC DNA]</scope>
    <source>
        <strain evidence="3">SPHINGO391</strain>
    </source>
</reference>
<protein>
    <recommendedName>
        <fullName evidence="6">Stability/partitioning determinant</fullName>
    </recommendedName>
</protein>
<evidence type="ECO:0000313" key="5">
    <source>
        <dbReference type="Proteomes" id="UP000326857"/>
    </source>
</evidence>
<dbReference type="EMBL" id="CABVLI010000022">
    <property type="protein sequence ID" value="VVS98809.1"/>
    <property type="molecule type" value="Genomic_DNA"/>
</dbReference>
<dbReference type="Proteomes" id="UP000244189">
    <property type="component" value="Unassembled WGS sequence"/>
</dbReference>
<dbReference type="RefSeq" id="WP_133192393.1">
    <property type="nucleotide sequence ID" value="NZ_LR701522.1"/>
</dbReference>
<organism evidence="2 4">
    <name type="scientific">Sphingomonas aurantiaca</name>
    <dbReference type="NCBI Taxonomy" id="185949"/>
    <lineage>
        <taxon>Bacteria</taxon>
        <taxon>Pseudomonadati</taxon>
        <taxon>Pseudomonadota</taxon>
        <taxon>Alphaproteobacteria</taxon>
        <taxon>Sphingomonadales</taxon>
        <taxon>Sphingomonadaceae</taxon>
        <taxon>Sphingomonas</taxon>
    </lineage>
</organism>
<dbReference type="EMBL" id="QAOG01000007">
    <property type="protein sequence ID" value="PTQ58707.1"/>
    <property type="molecule type" value="Genomic_DNA"/>
</dbReference>
<evidence type="ECO:0000313" key="4">
    <source>
        <dbReference type="Proteomes" id="UP000244189"/>
    </source>
</evidence>
<feature type="compositionally biased region" description="Basic and acidic residues" evidence="1">
    <location>
        <begin position="15"/>
        <end position="27"/>
    </location>
</feature>
<evidence type="ECO:0000256" key="1">
    <source>
        <dbReference type="SAM" id="MobiDB-lite"/>
    </source>
</evidence>
<feature type="compositionally biased region" description="Low complexity" evidence="1">
    <location>
        <begin position="37"/>
        <end position="51"/>
    </location>
</feature>
<accession>A0A5E7XXD7</accession>
<evidence type="ECO:0000313" key="2">
    <source>
        <dbReference type="EMBL" id="PTQ58707.1"/>
    </source>
</evidence>
<sequence length="121" mass="13065">MTRSRLDLSEFDDTPPNKDPAKLREISDGAGFPSRPAVPAVAAPPVAAPVPQERPQAGTFQRPPRVTGNRNIAINVRVDPETAARLYALRDADPARKRVLADVVADAALLLYEREIDGASQ</sequence>